<accession>A0AAE9ZW84</accession>
<dbReference type="InterPro" id="IPR010131">
    <property type="entry name" value="MdtP/NodT-like"/>
</dbReference>
<dbReference type="EMBL" id="CP119075">
    <property type="protein sequence ID" value="WED63653.1"/>
    <property type="molecule type" value="Genomic_DNA"/>
</dbReference>
<dbReference type="Proteomes" id="UP001218638">
    <property type="component" value="Chromosome"/>
</dbReference>
<protein>
    <submittedName>
        <fullName evidence="3">Efflux transporter outer membrane subunit</fullName>
    </submittedName>
</protein>
<comment type="similarity">
    <text evidence="1 2">Belongs to the outer membrane factor (OMF) (TC 1.B.17) family.</text>
</comment>
<keyword evidence="2" id="KW-0732">Signal</keyword>
<evidence type="ECO:0000256" key="1">
    <source>
        <dbReference type="ARBA" id="ARBA00007613"/>
    </source>
</evidence>
<evidence type="ECO:0000256" key="2">
    <source>
        <dbReference type="RuleBase" id="RU362097"/>
    </source>
</evidence>
<keyword evidence="2" id="KW-1134">Transmembrane beta strand</keyword>
<keyword evidence="2" id="KW-0812">Transmembrane</keyword>
<keyword evidence="4" id="KW-1185">Reference proteome</keyword>
<keyword evidence="2" id="KW-0472">Membrane</keyword>
<keyword evidence="2" id="KW-0564">Palmitate</keyword>
<dbReference type="Gene3D" id="1.20.1600.10">
    <property type="entry name" value="Outer membrane efflux proteins (OEP)"/>
    <property type="match status" value="1"/>
</dbReference>
<dbReference type="Gene3D" id="2.20.200.10">
    <property type="entry name" value="Outer membrane efflux proteins (OEP)"/>
    <property type="match status" value="1"/>
</dbReference>
<sequence>MKASFRLLPLLPSALLLLTVQLSARAEPDLTTAAFGDSTLDALVATAFENNVDLQAAAARVDQALAAAGATRADFWPQLSLNGSARRHSNLENGYLASDYASLPGTATWELDLWGRIRKGTQAARADAGTSAALHDAARVSLAAEVTQTYYTLRALQLESAIVTRSVTTRRDARRIVADRVEIGSSNPLDLARADTELALAEADAAAVAHRTANLEHALAVLLGEQPGPTTGTHVSTTALPSPPRVPSDLPAELLQRRPDIAAAEQSLAASSARIGVAKTAFFPTIRLTGSAGWESADFNNFFSGDNRVWSFGPSLYLPLFQGGRNRANLNRAEAAFAEQSARYRGAVLRAFQDVSDALAANRFLAEQTAATERAATAARRAANLSHVRYDAGVVSYLEVVDAERSALDAERATVRLQGQRLVAAASLIRALGGGWQRVAESSVPEPAL</sequence>
<reference evidence="3" key="1">
    <citation type="submission" date="2023-03" db="EMBL/GenBank/DDBJ databases">
        <title>Lomoglobus Profundus gen. nov., sp. nov., a novel member of the phylum Verrucomicrobia, isolated from deep-marine sediment of South China Sea.</title>
        <authorList>
            <person name="Ahmad T."/>
            <person name="Ishaq S.E."/>
            <person name="Wang F."/>
        </authorList>
    </citation>
    <scope>NUCLEOTIDE SEQUENCE</scope>
    <source>
        <strain evidence="3">LMO-M01</strain>
    </source>
</reference>
<evidence type="ECO:0000313" key="3">
    <source>
        <dbReference type="EMBL" id="WED63653.1"/>
    </source>
</evidence>
<dbReference type="PANTHER" id="PTHR30203">
    <property type="entry name" value="OUTER MEMBRANE CATION EFFLUX PROTEIN"/>
    <property type="match status" value="1"/>
</dbReference>
<dbReference type="SUPFAM" id="SSF56954">
    <property type="entry name" value="Outer membrane efflux proteins (OEP)"/>
    <property type="match status" value="1"/>
</dbReference>
<evidence type="ECO:0000313" key="4">
    <source>
        <dbReference type="Proteomes" id="UP001218638"/>
    </source>
</evidence>
<dbReference type="GO" id="GO:0005886">
    <property type="term" value="C:plasma membrane"/>
    <property type="evidence" value="ECO:0007669"/>
    <property type="project" value="UniProtKB-SubCell"/>
</dbReference>
<dbReference type="RefSeq" id="WP_330929860.1">
    <property type="nucleotide sequence ID" value="NZ_CP119075.1"/>
</dbReference>
<name>A0AAE9ZW84_9BACT</name>
<dbReference type="PANTHER" id="PTHR30203:SF33">
    <property type="entry name" value="BLR4455 PROTEIN"/>
    <property type="match status" value="1"/>
</dbReference>
<dbReference type="KEGG" id="slom:PXH66_15060"/>
<comment type="subcellular location">
    <subcellularLocation>
        <location evidence="2">Cell membrane</location>
        <topology evidence="2">Lipid-anchor</topology>
    </subcellularLocation>
</comment>
<gene>
    <name evidence="3" type="ORF">PXH66_15060</name>
</gene>
<keyword evidence="2" id="KW-0449">Lipoprotein</keyword>
<dbReference type="Pfam" id="PF02321">
    <property type="entry name" value="OEP"/>
    <property type="match status" value="2"/>
</dbReference>
<feature type="signal peptide" evidence="2">
    <location>
        <begin position="1"/>
        <end position="26"/>
    </location>
</feature>
<proteinExistence type="inferred from homology"/>
<dbReference type="AlphaFoldDB" id="A0AAE9ZW84"/>
<feature type="chain" id="PRO_5041775940" evidence="2">
    <location>
        <begin position="27"/>
        <end position="449"/>
    </location>
</feature>
<organism evidence="3 4">
    <name type="scientific">Synoicihabitans lomoniglobus</name>
    <dbReference type="NCBI Taxonomy" id="2909285"/>
    <lineage>
        <taxon>Bacteria</taxon>
        <taxon>Pseudomonadati</taxon>
        <taxon>Verrucomicrobiota</taxon>
        <taxon>Opitutia</taxon>
        <taxon>Opitutales</taxon>
        <taxon>Opitutaceae</taxon>
        <taxon>Synoicihabitans</taxon>
    </lineage>
</organism>
<dbReference type="InterPro" id="IPR003423">
    <property type="entry name" value="OMP_efflux"/>
</dbReference>
<dbReference type="NCBIfam" id="TIGR01845">
    <property type="entry name" value="outer_NodT"/>
    <property type="match status" value="1"/>
</dbReference>
<dbReference type="GO" id="GO:0015562">
    <property type="term" value="F:efflux transmembrane transporter activity"/>
    <property type="evidence" value="ECO:0007669"/>
    <property type="project" value="InterPro"/>
</dbReference>